<reference evidence="2" key="1">
    <citation type="journal article" date="2019" name="Int. J. Syst. Evol. Microbiol.">
        <title>The Global Catalogue of Microorganisms (GCM) 10K type strain sequencing project: providing services to taxonomists for standard genome sequencing and annotation.</title>
        <authorList>
            <consortium name="The Broad Institute Genomics Platform"/>
            <consortium name="The Broad Institute Genome Sequencing Center for Infectious Disease"/>
            <person name="Wu L."/>
            <person name="Ma J."/>
        </authorList>
    </citation>
    <scope>NUCLEOTIDE SEQUENCE [LARGE SCALE GENOMIC DNA]</scope>
    <source>
        <strain evidence="2">CGMCC 1.12989</strain>
    </source>
</reference>
<gene>
    <name evidence="1" type="ORF">ACFO0A_14150</name>
</gene>
<organism evidence="1 2">
    <name type="scientific">Novosphingobium tardum</name>
    <dbReference type="NCBI Taxonomy" id="1538021"/>
    <lineage>
        <taxon>Bacteria</taxon>
        <taxon>Pseudomonadati</taxon>
        <taxon>Pseudomonadota</taxon>
        <taxon>Alphaproteobacteria</taxon>
        <taxon>Sphingomonadales</taxon>
        <taxon>Sphingomonadaceae</taxon>
        <taxon>Novosphingobium</taxon>
    </lineage>
</organism>
<evidence type="ECO:0000313" key="2">
    <source>
        <dbReference type="Proteomes" id="UP001595828"/>
    </source>
</evidence>
<comment type="caution">
    <text evidence="1">The sequence shown here is derived from an EMBL/GenBank/DDBJ whole genome shotgun (WGS) entry which is preliminary data.</text>
</comment>
<accession>A0ABV8RS10</accession>
<evidence type="ECO:0008006" key="3">
    <source>
        <dbReference type="Google" id="ProtNLM"/>
    </source>
</evidence>
<dbReference type="RefSeq" id="WP_379539692.1">
    <property type="nucleotide sequence ID" value="NZ_JBHSDR010000008.1"/>
</dbReference>
<evidence type="ECO:0000313" key="1">
    <source>
        <dbReference type="EMBL" id="MFC4296196.1"/>
    </source>
</evidence>
<sequence>MASSDELPTFITSSFRSVWALELLLLLKREATARSSEELVEQMRASSSVVEKARQELVAAGLAGTDGPMIRYMPVSPAVAALVEETEELYASRPDRVRRLIVSYSNRGLTAFSDAFRLKD</sequence>
<proteinExistence type="predicted"/>
<dbReference type="EMBL" id="JBHSDR010000008">
    <property type="protein sequence ID" value="MFC4296196.1"/>
    <property type="molecule type" value="Genomic_DNA"/>
</dbReference>
<protein>
    <recommendedName>
        <fullName evidence="3">Transcriptional regulator</fullName>
    </recommendedName>
</protein>
<keyword evidence="2" id="KW-1185">Reference proteome</keyword>
<dbReference type="Proteomes" id="UP001595828">
    <property type="component" value="Unassembled WGS sequence"/>
</dbReference>
<name>A0ABV8RS10_9SPHN</name>